<proteinExistence type="predicted"/>
<dbReference type="PROSITE" id="PS51257">
    <property type="entry name" value="PROKAR_LIPOPROTEIN"/>
    <property type="match status" value="1"/>
</dbReference>
<keyword evidence="1" id="KW-0732">Signal</keyword>
<dbReference type="RefSeq" id="WP_166233797.1">
    <property type="nucleotide sequence ID" value="NZ_CP049865.1"/>
</dbReference>
<dbReference type="PROSITE" id="PS51318">
    <property type="entry name" value="TAT"/>
    <property type="match status" value="1"/>
</dbReference>
<feature type="signal peptide" evidence="1">
    <location>
        <begin position="1"/>
        <end position="20"/>
    </location>
</feature>
<dbReference type="PANTHER" id="PTHR43649:SF12">
    <property type="entry name" value="DIACETYLCHITOBIOSE BINDING PROTEIN DASA"/>
    <property type="match status" value="1"/>
</dbReference>
<evidence type="ECO:0000313" key="2">
    <source>
        <dbReference type="EMBL" id="QIK72724.1"/>
    </source>
</evidence>
<dbReference type="InterPro" id="IPR050490">
    <property type="entry name" value="Bact_solute-bd_prot1"/>
</dbReference>
<keyword evidence="3" id="KW-1185">Reference proteome</keyword>
<evidence type="ECO:0000256" key="1">
    <source>
        <dbReference type="SAM" id="SignalP"/>
    </source>
</evidence>
<gene>
    <name evidence="2" type="ORF">G7070_11120</name>
</gene>
<dbReference type="PANTHER" id="PTHR43649">
    <property type="entry name" value="ARABINOSE-BINDING PROTEIN-RELATED"/>
    <property type="match status" value="1"/>
</dbReference>
<dbReference type="CDD" id="cd13583">
    <property type="entry name" value="PBP2_AlgQ_like_4"/>
    <property type="match status" value="1"/>
</dbReference>
<dbReference type="AlphaFoldDB" id="A0A6G7Y752"/>
<accession>A0A6G7Y752</accession>
<evidence type="ECO:0000313" key="3">
    <source>
        <dbReference type="Proteomes" id="UP000501058"/>
    </source>
</evidence>
<reference evidence="2 3" key="1">
    <citation type="submission" date="2020-03" db="EMBL/GenBank/DDBJ databases">
        <title>Propioniciclava sp. nov., isolated from Hydrophilus acuminatus.</title>
        <authorList>
            <person name="Hyun D.-W."/>
            <person name="Bae J.-W."/>
        </authorList>
    </citation>
    <scope>NUCLEOTIDE SEQUENCE [LARGE SCALE GENOMIC DNA]</scope>
    <source>
        <strain evidence="2 3">HDW11</strain>
    </source>
</reference>
<organism evidence="2 3">
    <name type="scientific">Propioniciclava coleopterorum</name>
    <dbReference type="NCBI Taxonomy" id="2714937"/>
    <lineage>
        <taxon>Bacteria</taxon>
        <taxon>Bacillati</taxon>
        <taxon>Actinomycetota</taxon>
        <taxon>Actinomycetes</taxon>
        <taxon>Propionibacteriales</taxon>
        <taxon>Propionibacteriaceae</taxon>
        <taxon>Propioniciclava</taxon>
    </lineage>
</organism>
<dbReference type="Proteomes" id="UP000501058">
    <property type="component" value="Chromosome"/>
</dbReference>
<dbReference type="EMBL" id="CP049865">
    <property type="protein sequence ID" value="QIK72724.1"/>
    <property type="molecule type" value="Genomic_DNA"/>
</dbReference>
<dbReference type="Gene3D" id="3.40.190.10">
    <property type="entry name" value="Periplasmic binding protein-like II"/>
    <property type="match status" value="2"/>
</dbReference>
<dbReference type="InterPro" id="IPR006311">
    <property type="entry name" value="TAT_signal"/>
</dbReference>
<dbReference type="SUPFAM" id="SSF53850">
    <property type="entry name" value="Periplasmic binding protein-like II"/>
    <property type="match status" value="1"/>
</dbReference>
<dbReference type="KEGG" id="prv:G7070_11120"/>
<feature type="chain" id="PRO_5026175678" evidence="1">
    <location>
        <begin position="21"/>
        <end position="546"/>
    </location>
</feature>
<sequence>MSYSISRRTLLGGVAGIALASSLAACSGGGGTEPVAEGSKKGAMDNFAADQQFTATEAFTLPILFSDHPNYPYKSDWLFWTHLTEKTKVTLDVTTVPMSDYNQKRSLLISAGDAPIVIPKVYPGQEAAFVSSGAVLPVSDYVDQMPNFSKFAKDFKLDPELDTLRQEDGKFYLLPGMHEKLWPDYTLIFRTDLLQKAGVSEPQTWDDVYEAMKAIKPLVGGDYVMSDRYQGLNLLNLVANSYGTTSGATWGNQEYAQFDKAADKFVVSATTPQFRDMLEFLHKLVAEKLLDPQSFTQKDDVAIAAFTTGKTGVISGNSQDPSSHRALMDKTLGAGTYSIAKNILPAGPAGKVVGGTRLENGVMLTAKAKDSENFAAILQFVDWLFYNNDAKEFAKWGVEGVTFKRNGSERELMPDVTYQWMNPGAPKKLNADFGFSGGNFSYGGTTDLVHSMFAPEEKEWQARMAAERTQIPLPPAHPLSEAQREQATLLLTPLKDFIDTNTLKFVTGQRPLSEFDAFQTELKGQGLQQYTDLLNEAYTNFKSKKK</sequence>
<protein>
    <submittedName>
        <fullName evidence="2">Extracellular solute-binding protein</fullName>
    </submittedName>
</protein>
<dbReference type="InterPro" id="IPR006059">
    <property type="entry name" value="SBP"/>
</dbReference>
<dbReference type="Pfam" id="PF01547">
    <property type="entry name" value="SBP_bac_1"/>
    <property type="match status" value="1"/>
</dbReference>
<name>A0A6G7Y752_9ACTN</name>